<evidence type="ECO:0000256" key="12">
    <source>
        <dbReference type="ARBA" id="ARBA00039316"/>
    </source>
</evidence>
<evidence type="ECO:0000256" key="1">
    <source>
        <dbReference type="ARBA" id="ARBA00004496"/>
    </source>
</evidence>
<keyword evidence="9" id="KW-0238">DNA-binding</keyword>
<dbReference type="InterPro" id="IPR027417">
    <property type="entry name" value="P-loop_NTPase"/>
</dbReference>
<keyword evidence="4" id="KW-0547">Nucleotide-binding</keyword>
<comment type="similarity">
    <text evidence="11">Belongs to the ABC transporter superfamily. UvrA family.</text>
</comment>
<gene>
    <name evidence="14" type="primary">uvrA_2</name>
    <name evidence="14" type="ORF">SAMEA4873559_05120</name>
</gene>
<keyword evidence="6" id="KW-0228">DNA excision</keyword>
<dbReference type="GO" id="GO:0006281">
    <property type="term" value="P:DNA repair"/>
    <property type="evidence" value="ECO:0007669"/>
    <property type="project" value="UniProtKB-KW"/>
</dbReference>
<evidence type="ECO:0000256" key="13">
    <source>
        <dbReference type="ARBA" id="ARBA00042156"/>
    </source>
</evidence>
<dbReference type="GO" id="GO:0005524">
    <property type="term" value="F:ATP binding"/>
    <property type="evidence" value="ECO:0007669"/>
    <property type="project" value="UniProtKB-KW"/>
</dbReference>
<protein>
    <recommendedName>
        <fullName evidence="12">UvrABC system protein A</fullName>
    </recommendedName>
    <alternativeName>
        <fullName evidence="13">Excinuclease ABC subunit A</fullName>
    </alternativeName>
</protein>
<reference evidence="14" key="1">
    <citation type="submission" date="2019-03" db="EMBL/GenBank/DDBJ databases">
        <authorList>
            <consortium name="Pathogen Informatics"/>
        </authorList>
    </citation>
    <scope>NUCLEOTIDE SEQUENCE</scope>
    <source>
        <strain evidence="14">5012STDY7626358</strain>
    </source>
</reference>
<keyword evidence="5" id="KW-0227">DNA damage</keyword>
<accession>A0A486V6Q5</accession>
<keyword evidence="2" id="KW-0963">Cytoplasm</keyword>
<keyword evidence="3" id="KW-0677">Repeat</keyword>
<dbReference type="GO" id="GO:0003677">
    <property type="term" value="F:DNA binding"/>
    <property type="evidence" value="ECO:0007669"/>
    <property type="project" value="UniProtKB-KW"/>
</dbReference>
<evidence type="ECO:0000256" key="3">
    <source>
        <dbReference type="ARBA" id="ARBA00022737"/>
    </source>
</evidence>
<dbReference type="AlphaFoldDB" id="A0A486V6Q5"/>
<comment type="subcellular location">
    <subcellularLocation>
        <location evidence="1">Cytoplasm</location>
    </subcellularLocation>
</comment>
<keyword evidence="7" id="KW-0067">ATP-binding</keyword>
<dbReference type="EMBL" id="CAAHDD010000019">
    <property type="protein sequence ID" value="VGM46005.1"/>
    <property type="molecule type" value="Genomic_DNA"/>
</dbReference>
<evidence type="ECO:0000313" key="14">
    <source>
        <dbReference type="EMBL" id="VGM46005.1"/>
    </source>
</evidence>
<dbReference type="PANTHER" id="PTHR43152:SF1">
    <property type="entry name" value="UVRA PROTEIN"/>
    <property type="match status" value="1"/>
</dbReference>
<evidence type="ECO:0000256" key="5">
    <source>
        <dbReference type="ARBA" id="ARBA00022763"/>
    </source>
</evidence>
<evidence type="ECO:0000256" key="7">
    <source>
        <dbReference type="ARBA" id="ARBA00022840"/>
    </source>
</evidence>
<dbReference type="Gene3D" id="3.40.50.300">
    <property type="entry name" value="P-loop containing nucleotide triphosphate hydrolases"/>
    <property type="match status" value="1"/>
</dbReference>
<keyword evidence="8" id="KW-0267">Excision nuclease</keyword>
<organism evidence="14">
    <name type="scientific">Klebsiella pneumoniae</name>
    <dbReference type="NCBI Taxonomy" id="573"/>
    <lineage>
        <taxon>Bacteria</taxon>
        <taxon>Pseudomonadati</taxon>
        <taxon>Pseudomonadota</taxon>
        <taxon>Gammaproteobacteria</taxon>
        <taxon>Enterobacterales</taxon>
        <taxon>Enterobacteriaceae</taxon>
        <taxon>Klebsiella/Raoultella group</taxon>
        <taxon>Klebsiella</taxon>
        <taxon>Klebsiella pneumoniae complex</taxon>
    </lineage>
</organism>
<evidence type="ECO:0000256" key="6">
    <source>
        <dbReference type="ARBA" id="ARBA00022769"/>
    </source>
</evidence>
<evidence type="ECO:0000256" key="9">
    <source>
        <dbReference type="ARBA" id="ARBA00023125"/>
    </source>
</evidence>
<evidence type="ECO:0000256" key="10">
    <source>
        <dbReference type="ARBA" id="ARBA00023204"/>
    </source>
</evidence>
<name>A0A486V6Q5_KLEPN</name>
<proteinExistence type="inferred from homology"/>
<evidence type="ECO:0000256" key="11">
    <source>
        <dbReference type="ARBA" id="ARBA00038000"/>
    </source>
</evidence>
<dbReference type="RefSeq" id="WP_053065657.1">
    <property type="nucleotide sequence ID" value="NZ_CAAHCC010000001.1"/>
</dbReference>
<keyword evidence="10" id="KW-0234">DNA repair</keyword>
<evidence type="ECO:0000256" key="2">
    <source>
        <dbReference type="ARBA" id="ARBA00022490"/>
    </source>
</evidence>
<dbReference type="GO" id="GO:0005737">
    <property type="term" value="C:cytoplasm"/>
    <property type="evidence" value="ECO:0007669"/>
    <property type="project" value="UniProtKB-SubCell"/>
</dbReference>
<dbReference type="GO" id="GO:0004518">
    <property type="term" value="F:nuclease activity"/>
    <property type="evidence" value="ECO:0007669"/>
    <property type="project" value="UniProtKB-KW"/>
</dbReference>
<evidence type="ECO:0000256" key="8">
    <source>
        <dbReference type="ARBA" id="ARBA00022881"/>
    </source>
</evidence>
<sequence>MQENYGKQTTCSPTRTGTDGDWVVVRGGGEHNLKNVNVAIPRNALAVFSSVSGSGKSSLAFGTIYAEAQRPYFESVAPYARGLSIMPACSTLTAAGGCASAAERCQQRVLVGGQRDHAFKPGTDDVLAGGPLSVGQPLLNAEDFSANTPQVTCPSSTA</sequence>
<dbReference type="PANTHER" id="PTHR43152">
    <property type="entry name" value="UVRABC SYSTEM PROTEIN A"/>
    <property type="match status" value="1"/>
</dbReference>
<evidence type="ECO:0000256" key="4">
    <source>
        <dbReference type="ARBA" id="ARBA00022741"/>
    </source>
</evidence>
<dbReference type="SUPFAM" id="SSF52540">
    <property type="entry name" value="P-loop containing nucleoside triphosphate hydrolases"/>
    <property type="match status" value="1"/>
</dbReference>